<dbReference type="InterPro" id="IPR036691">
    <property type="entry name" value="Endo/exonu/phosph_ase_sf"/>
</dbReference>
<feature type="region of interest" description="Disordered" evidence="1">
    <location>
        <begin position="331"/>
        <end position="358"/>
    </location>
</feature>
<dbReference type="Proteomes" id="UP001165085">
    <property type="component" value="Unassembled WGS sequence"/>
</dbReference>
<reference evidence="3" key="1">
    <citation type="journal article" date="2023" name="Commun. Biol.">
        <title>Genome analysis of Parmales, the sister group of diatoms, reveals the evolutionary specialization of diatoms from phago-mixotrophs to photoautotrophs.</title>
        <authorList>
            <person name="Ban H."/>
            <person name="Sato S."/>
            <person name="Yoshikawa S."/>
            <person name="Yamada K."/>
            <person name="Nakamura Y."/>
            <person name="Ichinomiya M."/>
            <person name="Sato N."/>
            <person name="Blanc-Mathieu R."/>
            <person name="Endo H."/>
            <person name="Kuwata A."/>
            <person name="Ogata H."/>
        </authorList>
    </citation>
    <scope>NUCLEOTIDE SEQUENCE [LARGE SCALE GENOMIC DNA]</scope>
    <source>
        <strain evidence="3">NIES 3701</strain>
    </source>
</reference>
<keyword evidence="3" id="KW-1185">Reference proteome</keyword>
<feature type="compositionally biased region" description="Basic and acidic residues" evidence="1">
    <location>
        <begin position="687"/>
        <end position="707"/>
    </location>
</feature>
<name>A0A9W7ERB7_9STRA</name>
<evidence type="ECO:0000256" key="1">
    <source>
        <dbReference type="SAM" id="MobiDB-lite"/>
    </source>
</evidence>
<evidence type="ECO:0000313" key="3">
    <source>
        <dbReference type="Proteomes" id="UP001165085"/>
    </source>
</evidence>
<dbReference type="EMBL" id="BRXY01000347">
    <property type="protein sequence ID" value="GMH88728.1"/>
    <property type="molecule type" value="Genomic_DNA"/>
</dbReference>
<protein>
    <recommendedName>
        <fullName evidence="4">Endonuclease/exonuclease/phosphatase domain-containing protein</fullName>
    </recommendedName>
</protein>
<accession>A0A9W7ERB7</accession>
<sequence>MSSNPVLPEFVTQSTSSGDKQDKKDKILMLMAEAQEKLNKDPDDLNAKSELDDYQKDLDHWEFVQNVSLFSILKYVNVNVNVKGSKEYTCFVTDITAPVGSADDEGVQGDLLIQVTKVEKSAESGGWQKAKGRRARPHTLVHYTIVDNPDSALSELIKKEKENAEKVAAKQARMLEQADQNELDEPIGGGATDVSFDSYVDEPTKCRLKIVQWNQKWLTITRSSSASCVTSWEMQRTSIGETIRKEKKLTVCVMEEIKSKEAVVSVTEWLNNKDGGDVWGCVVSDAVNAKNDEGEYRKGGGWKEMFAAIFRKDVTGDPDVPKILLDPANYPGKHEGFGKAPDGREMRRDSASRTPTAPDDVVIGETKIDMSDAFEVYKAYKAYDEETAITTRLDHFQYSPVVFSFPKCVAGPLHIMAVHGSTGNKGRLCNQNALEVAYIQHICSKAADGGELIVLAGDFNTQEEANKNERLWDTRAKAKDGMPIFEAREELRRAKHELDLDEQNVLGGIRDRFLDLFSRAVPPSLPTNVYPFLTGIQAVPKHNDDIFVPKEACMERCKVFPIPSTVIHRWDIVCQNFFENNPSFVKMSNPERQRLNSALARVWSDHRPVLAKFTVETPKAKAAKHEKAEKAEKEKAEKIAAAAKTKAEKAAAAADAILTKAMAASAKMMEMAEKEAEKAHRIEVKKAAANKAEAEKVEKAAVEKTDTDTDSSLTSTPAPQTATS</sequence>
<dbReference type="SUPFAM" id="SSF56219">
    <property type="entry name" value="DNase I-like"/>
    <property type="match status" value="1"/>
</dbReference>
<organism evidence="2 3">
    <name type="scientific">Triparma strigata</name>
    <dbReference type="NCBI Taxonomy" id="1606541"/>
    <lineage>
        <taxon>Eukaryota</taxon>
        <taxon>Sar</taxon>
        <taxon>Stramenopiles</taxon>
        <taxon>Ochrophyta</taxon>
        <taxon>Bolidophyceae</taxon>
        <taxon>Parmales</taxon>
        <taxon>Triparmaceae</taxon>
        <taxon>Triparma</taxon>
    </lineage>
</organism>
<dbReference type="Gene3D" id="3.60.10.10">
    <property type="entry name" value="Endonuclease/exonuclease/phosphatase"/>
    <property type="match status" value="1"/>
</dbReference>
<evidence type="ECO:0000313" key="2">
    <source>
        <dbReference type="EMBL" id="GMH88728.1"/>
    </source>
</evidence>
<feature type="compositionally biased region" description="Basic and acidic residues" evidence="1">
    <location>
        <begin position="332"/>
        <end position="351"/>
    </location>
</feature>
<dbReference type="OrthoDB" id="194855at2759"/>
<proteinExistence type="predicted"/>
<evidence type="ECO:0008006" key="4">
    <source>
        <dbReference type="Google" id="ProtNLM"/>
    </source>
</evidence>
<feature type="compositionally biased region" description="Polar residues" evidence="1">
    <location>
        <begin position="1"/>
        <end position="18"/>
    </location>
</feature>
<comment type="caution">
    <text evidence="2">The sequence shown here is derived from an EMBL/GenBank/DDBJ whole genome shotgun (WGS) entry which is preliminary data.</text>
</comment>
<feature type="region of interest" description="Disordered" evidence="1">
    <location>
        <begin position="687"/>
        <end position="724"/>
    </location>
</feature>
<dbReference type="AlphaFoldDB" id="A0A9W7ERB7"/>
<feature type="region of interest" description="Disordered" evidence="1">
    <location>
        <begin position="1"/>
        <end position="25"/>
    </location>
</feature>
<gene>
    <name evidence="2" type="ORF">TrST_g6190</name>
</gene>